<feature type="chain" id="PRO_5035176756" description="ABC transporter domain-containing protein" evidence="3">
    <location>
        <begin position="32"/>
        <end position="671"/>
    </location>
</feature>
<comment type="caution">
    <text evidence="5">The sequence shown here is derived from an EMBL/GenBank/DDBJ whole genome shotgun (WGS) entry which is preliminary data.</text>
</comment>
<gene>
    <name evidence="5" type="ORF">PECAL_4P16140</name>
</gene>
<evidence type="ECO:0000313" key="5">
    <source>
        <dbReference type="EMBL" id="CAH0374340.1"/>
    </source>
</evidence>
<dbReference type="Proteomes" id="UP000789595">
    <property type="component" value="Unassembled WGS sequence"/>
</dbReference>
<evidence type="ECO:0000256" key="1">
    <source>
        <dbReference type="ARBA" id="ARBA00022741"/>
    </source>
</evidence>
<dbReference type="OrthoDB" id="10255969at2759"/>
<dbReference type="InterPro" id="IPR027417">
    <property type="entry name" value="P-loop_NTPase"/>
</dbReference>
<dbReference type="SUPFAM" id="SSF52540">
    <property type="entry name" value="P-loop containing nucleoside triphosphate hydrolases"/>
    <property type="match status" value="3"/>
</dbReference>
<keyword evidence="3" id="KW-0732">Signal</keyword>
<dbReference type="PROSITE" id="PS50893">
    <property type="entry name" value="ABC_TRANSPORTER_2"/>
    <property type="match status" value="2"/>
</dbReference>
<keyword evidence="1" id="KW-0547">Nucleotide-binding</keyword>
<dbReference type="PANTHER" id="PTHR43158">
    <property type="entry name" value="SKFA PEPTIDE EXPORT ATP-BINDING PROTEIN SKFE"/>
    <property type="match status" value="1"/>
</dbReference>
<feature type="domain" description="ABC transporter" evidence="4">
    <location>
        <begin position="396"/>
        <end position="648"/>
    </location>
</feature>
<dbReference type="AlphaFoldDB" id="A0A8J2WNJ4"/>
<dbReference type="InterPro" id="IPR017871">
    <property type="entry name" value="ABC_transporter-like_CS"/>
</dbReference>
<dbReference type="GO" id="GO:0005524">
    <property type="term" value="F:ATP binding"/>
    <property type="evidence" value="ECO:0007669"/>
    <property type="project" value="UniProtKB-KW"/>
</dbReference>
<proteinExistence type="predicted"/>
<name>A0A8J2WNJ4_9STRA</name>
<feature type="signal peptide" evidence="3">
    <location>
        <begin position="1"/>
        <end position="31"/>
    </location>
</feature>
<dbReference type="Pfam" id="PF00005">
    <property type="entry name" value="ABC_tran"/>
    <property type="match status" value="2"/>
</dbReference>
<dbReference type="InterPro" id="IPR003593">
    <property type="entry name" value="AAA+_ATPase"/>
</dbReference>
<dbReference type="GO" id="GO:0016887">
    <property type="term" value="F:ATP hydrolysis activity"/>
    <property type="evidence" value="ECO:0007669"/>
    <property type="project" value="InterPro"/>
</dbReference>
<dbReference type="EMBL" id="CAKKNE010000004">
    <property type="protein sequence ID" value="CAH0374340.1"/>
    <property type="molecule type" value="Genomic_DNA"/>
</dbReference>
<sequence>MPKPLAWLATASARIGYARITMLLRLATASALLAPQPATPPTTRLRAAAPLVELYGERVSAGDETLIDTLSLKVDKGDRVALVGPNGSGKSTLARLLGQRVFSGGFGQAPETTAMQRPKLGREALGKGIAELRVEQRRGDVVSPFPPPNRLGAHHVSFEAHRTLLAEEAAEFAESRFSVVHKRATVASYLFPEFYPSALSYAGYEPRRTRLAPLPVARDAGSDDEALEALDAAALRNAALKRFRLTDKRHTPLHALSTGEARALLACEYFAREPRPSLLVLDEAFDGLDEAARNTLQAAISEEAANDPSLTIVQVAHRREDLVDPTKAVVLDGKGGAVVGDWENVGSKALEQLEVAPTIKKGEAPKKPDAFSVGRGGAKTWGRRGVLRDIQSDEVVRFDDVGVSYDGVEVFRNLSFVINAGEAVALLGPNGCGKSTVVDMITGDSPLAFGQAVTLFGRRKGSGESVWDIKRRIGQVTPRSHMQYLTFCDPHNSADAVGRSGKTVSSRDVVMSGFYDTIGLYDRPAAEHGDIADAWVATLGIGDLVSATPGSFTRLSLGQQKLVLLCRALVKRPRLLVLDEPTHALSRSSRDRFLAALQAARDAADVAVLYVSHRADEIEALNCDDVVRLGVPQQQQAFDGMSCVAFKLDALATTTPRTNKGWVPPESWGGD</sequence>
<keyword evidence="6" id="KW-1185">Reference proteome</keyword>
<accession>A0A8J2WNJ4</accession>
<keyword evidence="2" id="KW-0067">ATP-binding</keyword>
<evidence type="ECO:0000256" key="2">
    <source>
        <dbReference type="ARBA" id="ARBA00022840"/>
    </source>
</evidence>
<evidence type="ECO:0000259" key="4">
    <source>
        <dbReference type="PROSITE" id="PS50893"/>
    </source>
</evidence>
<organism evidence="5 6">
    <name type="scientific">Pelagomonas calceolata</name>
    <dbReference type="NCBI Taxonomy" id="35677"/>
    <lineage>
        <taxon>Eukaryota</taxon>
        <taxon>Sar</taxon>
        <taxon>Stramenopiles</taxon>
        <taxon>Ochrophyta</taxon>
        <taxon>Pelagophyceae</taxon>
        <taxon>Pelagomonadales</taxon>
        <taxon>Pelagomonadaceae</taxon>
        <taxon>Pelagomonas</taxon>
    </lineage>
</organism>
<reference evidence="5" key="1">
    <citation type="submission" date="2021-11" db="EMBL/GenBank/DDBJ databases">
        <authorList>
            <consortium name="Genoscope - CEA"/>
            <person name="William W."/>
        </authorList>
    </citation>
    <scope>NUCLEOTIDE SEQUENCE</scope>
</reference>
<feature type="domain" description="ABC transporter" evidence="4">
    <location>
        <begin position="52"/>
        <end position="358"/>
    </location>
</feature>
<evidence type="ECO:0000256" key="3">
    <source>
        <dbReference type="SAM" id="SignalP"/>
    </source>
</evidence>
<dbReference type="PROSITE" id="PS00211">
    <property type="entry name" value="ABC_TRANSPORTER_1"/>
    <property type="match status" value="1"/>
</dbReference>
<evidence type="ECO:0000313" key="6">
    <source>
        <dbReference type="Proteomes" id="UP000789595"/>
    </source>
</evidence>
<dbReference type="PANTHER" id="PTHR43158:SF2">
    <property type="entry name" value="SKFA PEPTIDE EXPORT ATP-BINDING PROTEIN SKFE"/>
    <property type="match status" value="1"/>
</dbReference>
<protein>
    <recommendedName>
        <fullName evidence="4">ABC transporter domain-containing protein</fullName>
    </recommendedName>
</protein>
<dbReference type="Gene3D" id="3.40.50.300">
    <property type="entry name" value="P-loop containing nucleotide triphosphate hydrolases"/>
    <property type="match status" value="2"/>
</dbReference>
<dbReference type="InterPro" id="IPR003439">
    <property type="entry name" value="ABC_transporter-like_ATP-bd"/>
</dbReference>
<dbReference type="SMART" id="SM00382">
    <property type="entry name" value="AAA"/>
    <property type="match status" value="2"/>
</dbReference>